<dbReference type="Proteomes" id="UP000274756">
    <property type="component" value="Unassembled WGS sequence"/>
</dbReference>
<reference evidence="4" key="1">
    <citation type="submission" date="2017-02" db="UniProtKB">
        <authorList>
            <consortium name="WormBaseParasite"/>
        </authorList>
    </citation>
    <scope>IDENTIFICATION</scope>
</reference>
<protein>
    <submittedName>
        <fullName evidence="1 4">Uncharacterized protein</fullName>
    </submittedName>
</protein>
<evidence type="ECO:0000313" key="4">
    <source>
        <dbReference type="WBParaSite" id="DME_0000652101-mRNA-1"/>
    </source>
</evidence>
<evidence type="ECO:0000313" key="3">
    <source>
        <dbReference type="Proteomes" id="UP000274756"/>
    </source>
</evidence>
<dbReference type="AlphaFoldDB" id="A0A0N4UGB1"/>
<evidence type="ECO:0000313" key="1">
    <source>
        <dbReference type="EMBL" id="VDN59659.1"/>
    </source>
</evidence>
<sequence>MILSFLRLASGKFIVNKEYLFENKNFVRNNVWNVFKALILIIFPITLLTEEFGFPTPDIVYDFRKWTNSDFANFADYGVISDNDMIFSRSLHAFHYMRKNAKEKYDTAVSEDMKNIIIPV</sequence>
<gene>
    <name evidence="1" type="ORF">DME_LOCUS9632</name>
</gene>
<dbReference type="OrthoDB" id="5796838at2759"/>
<evidence type="ECO:0000313" key="2">
    <source>
        <dbReference type="Proteomes" id="UP000038040"/>
    </source>
</evidence>
<accession>A0A0N4UGB1</accession>
<keyword evidence="3" id="KW-1185">Reference proteome</keyword>
<dbReference type="Proteomes" id="UP000038040">
    <property type="component" value="Unplaced"/>
</dbReference>
<dbReference type="EMBL" id="UYYG01001186">
    <property type="protein sequence ID" value="VDN59659.1"/>
    <property type="molecule type" value="Genomic_DNA"/>
</dbReference>
<name>A0A0N4UGB1_DRAME</name>
<organism evidence="2 4">
    <name type="scientific">Dracunculus medinensis</name>
    <name type="common">Guinea worm</name>
    <dbReference type="NCBI Taxonomy" id="318479"/>
    <lineage>
        <taxon>Eukaryota</taxon>
        <taxon>Metazoa</taxon>
        <taxon>Ecdysozoa</taxon>
        <taxon>Nematoda</taxon>
        <taxon>Chromadorea</taxon>
        <taxon>Rhabditida</taxon>
        <taxon>Spirurina</taxon>
        <taxon>Dracunculoidea</taxon>
        <taxon>Dracunculidae</taxon>
        <taxon>Dracunculus</taxon>
    </lineage>
</organism>
<proteinExistence type="predicted"/>
<dbReference type="WBParaSite" id="DME_0000652101-mRNA-1">
    <property type="protein sequence ID" value="DME_0000652101-mRNA-1"/>
    <property type="gene ID" value="DME_0000652101"/>
</dbReference>
<reference evidence="1 3" key="2">
    <citation type="submission" date="2018-11" db="EMBL/GenBank/DDBJ databases">
        <authorList>
            <consortium name="Pathogen Informatics"/>
        </authorList>
    </citation>
    <scope>NUCLEOTIDE SEQUENCE [LARGE SCALE GENOMIC DNA]</scope>
</reference>